<name>A0ABQ3DPR3_9ACTN</name>
<organism evidence="1 2">
    <name type="scientific">Streptomyces chryseus</name>
    <dbReference type="NCBI Taxonomy" id="68186"/>
    <lineage>
        <taxon>Bacteria</taxon>
        <taxon>Bacillati</taxon>
        <taxon>Actinomycetota</taxon>
        <taxon>Actinomycetes</taxon>
        <taxon>Kitasatosporales</taxon>
        <taxon>Streptomycetaceae</taxon>
        <taxon>Streptomyces</taxon>
    </lineage>
</organism>
<comment type="caution">
    <text evidence="1">The sequence shown here is derived from an EMBL/GenBank/DDBJ whole genome shotgun (WGS) entry which is preliminary data.</text>
</comment>
<protein>
    <submittedName>
        <fullName evidence="1">Uncharacterized protein</fullName>
    </submittedName>
</protein>
<keyword evidence="2" id="KW-1185">Reference proteome</keyword>
<accession>A0ABQ3DPR3</accession>
<dbReference type="Proteomes" id="UP000599437">
    <property type="component" value="Unassembled WGS sequence"/>
</dbReference>
<proteinExistence type="predicted"/>
<evidence type="ECO:0000313" key="1">
    <source>
        <dbReference type="EMBL" id="GHB07650.1"/>
    </source>
</evidence>
<dbReference type="EMBL" id="BMVO01000009">
    <property type="protein sequence ID" value="GHB07650.1"/>
    <property type="molecule type" value="Genomic_DNA"/>
</dbReference>
<sequence length="75" mass="8100">MVTAQPGRGRQLPRGVVVAQEGEQQLALVGQQGGEGVEIHTHHSPCQRRAAVRRRAWELPRGFGESEPEGAATYG</sequence>
<gene>
    <name evidence="1" type="ORF">GCM10010346_33690</name>
</gene>
<evidence type="ECO:0000313" key="2">
    <source>
        <dbReference type="Proteomes" id="UP000599437"/>
    </source>
</evidence>
<reference evidence="2" key="1">
    <citation type="journal article" date="2019" name="Int. J. Syst. Evol. Microbiol.">
        <title>The Global Catalogue of Microorganisms (GCM) 10K type strain sequencing project: providing services to taxonomists for standard genome sequencing and annotation.</title>
        <authorList>
            <consortium name="The Broad Institute Genomics Platform"/>
            <consortium name="The Broad Institute Genome Sequencing Center for Infectious Disease"/>
            <person name="Wu L."/>
            <person name="Ma J."/>
        </authorList>
    </citation>
    <scope>NUCLEOTIDE SEQUENCE [LARGE SCALE GENOMIC DNA]</scope>
    <source>
        <strain evidence="2">JCM 4737</strain>
    </source>
</reference>